<protein>
    <submittedName>
        <fullName evidence="2">Pimeloyl-ACP methyl ester carboxylesterase</fullName>
    </submittedName>
</protein>
<dbReference type="InterPro" id="IPR000073">
    <property type="entry name" value="AB_hydrolase_1"/>
</dbReference>
<comment type="caution">
    <text evidence="2">The sequence shown here is derived from an EMBL/GenBank/DDBJ whole genome shotgun (WGS) entry which is preliminary data.</text>
</comment>
<gene>
    <name evidence="2" type="ORF">EV193_10258</name>
</gene>
<proteinExistence type="predicted"/>
<dbReference type="AlphaFoldDB" id="A0A4Q7L4F5"/>
<reference evidence="2 3" key="1">
    <citation type="submission" date="2019-02" db="EMBL/GenBank/DDBJ databases">
        <title>Genomic Encyclopedia of Type Strains, Phase IV (KMG-IV): sequencing the most valuable type-strain genomes for metagenomic binning, comparative biology and taxonomic classification.</title>
        <authorList>
            <person name="Goeker M."/>
        </authorList>
    </citation>
    <scope>NUCLEOTIDE SEQUENCE [LARGE SCALE GENOMIC DNA]</scope>
    <source>
        <strain evidence="2 3">DSM 101727</strain>
    </source>
</reference>
<keyword evidence="3" id="KW-1185">Reference proteome</keyword>
<accession>A0A4Q7L4F5</accession>
<dbReference type="InterPro" id="IPR029058">
    <property type="entry name" value="AB_hydrolase_fold"/>
</dbReference>
<feature type="domain" description="AB hydrolase-1" evidence="1">
    <location>
        <begin position="21"/>
        <end position="256"/>
    </location>
</feature>
<evidence type="ECO:0000313" key="2">
    <source>
        <dbReference type="EMBL" id="RZS43082.1"/>
    </source>
</evidence>
<sequence length="267" mass="29104">MVVFEFDGLTIAYDHAGTGDPIVFLHNLGGDRGIWSAQFDALAATRSVYAVDWFGYGDSTVPDDGYTIDRYLRLLAAFVEAHDLRDVTLVGNCFGSAMSLLHARRNPAGVRALVLVNPLTAATLRPTRSGLAARALRRVPLDPLGRALRLPSAIAGLVVREQLGGRTGGEVVASLRRRWTEPRRLLPITAILRELPRLAELDTFRPDGDFPPITTVWGERNRVLSAAAGRRLDTTLRPDRSLVLPRCGHLAMVEDPDPVTDAVRAAA</sequence>
<dbReference type="EMBL" id="SGWQ01000002">
    <property type="protein sequence ID" value="RZS43082.1"/>
    <property type="molecule type" value="Genomic_DNA"/>
</dbReference>
<organism evidence="2 3">
    <name type="scientific">Herbihabitans rhizosphaerae</name>
    <dbReference type="NCBI Taxonomy" id="1872711"/>
    <lineage>
        <taxon>Bacteria</taxon>
        <taxon>Bacillati</taxon>
        <taxon>Actinomycetota</taxon>
        <taxon>Actinomycetes</taxon>
        <taxon>Pseudonocardiales</taxon>
        <taxon>Pseudonocardiaceae</taxon>
        <taxon>Herbihabitans</taxon>
    </lineage>
</organism>
<dbReference type="GO" id="GO:0003824">
    <property type="term" value="F:catalytic activity"/>
    <property type="evidence" value="ECO:0007669"/>
    <property type="project" value="UniProtKB-ARBA"/>
</dbReference>
<dbReference type="RefSeq" id="WP_130342978.1">
    <property type="nucleotide sequence ID" value="NZ_SGWQ01000002.1"/>
</dbReference>
<dbReference type="Proteomes" id="UP000294257">
    <property type="component" value="Unassembled WGS sequence"/>
</dbReference>
<dbReference type="PANTHER" id="PTHR46438">
    <property type="entry name" value="ALPHA/BETA-HYDROLASES SUPERFAMILY PROTEIN"/>
    <property type="match status" value="1"/>
</dbReference>
<dbReference type="OrthoDB" id="3210844at2"/>
<dbReference type="Gene3D" id="3.40.50.1820">
    <property type="entry name" value="alpha/beta hydrolase"/>
    <property type="match status" value="1"/>
</dbReference>
<evidence type="ECO:0000259" key="1">
    <source>
        <dbReference type="Pfam" id="PF00561"/>
    </source>
</evidence>
<dbReference type="PRINTS" id="PR00111">
    <property type="entry name" value="ABHYDROLASE"/>
</dbReference>
<dbReference type="Pfam" id="PF00561">
    <property type="entry name" value="Abhydrolase_1"/>
    <property type="match status" value="1"/>
</dbReference>
<evidence type="ECO:0000313" key="3">
    <source>
        <dbReference type="Proteomes" id="UP000294257"/>
    </source>
</evidence>
<dbReference type="SUPFAM" id="SSF53474">
    <property type="entry name" value="alpha/beta-Hydrolases"/>
    <property type="match status" value="1"/>
</dbReference>
<name>A0A4Q7L4F5_9PSEU</name>